<evidence type="ECO:0000256" key="1">
    <source>
        <dbReference type="SAM" id="Phobius"/>
    </source>
</evidence>
<keyword evidence="1" id="KW-0812">Transmembrane</keyword>
<dbReference type="Gene3D" id="3.30.70.270">
    <property type="match status" value="1"/>
</dbReference>
<feature type="domain" description="GGDEF" evidence="2">
    <location>
        <begin position="374"/>
        <end position="496"/>
    </location>
</feature>
<protein>
    <recommendedName>
        <fullName evidence="2">GGDEF domain-containing protein</fullName>
    </recommendedName>
</protein>
<dbReference type="PANTHER" id="PTHR45138">
    <property type="entry name" value="REGULATORY COMPONENTS OF SENSORY TRANSDUCTION SYSTEM"/>
    <property type="match status" value="1"/>
</dbReference>
<dbReference type="PROSITE" id="PS50887">
    <property type="entry name" value="GGDEF"/>
    <property type="match status" value="1"/>
</dbReference>
<dbReference type="InterPro" id="IPR029787">
    <property type="entry name" value="Nucleotide_cyclase"/>
</dbReference>
<keyword evidence="1" id="KW-0472">Membrane</keyword>
<feature type="transmembrane region" description="Helical" evidence="1">
    <location>
        <begin position="177"/>
        <end position="197"/>
    </location>
</feature>
<dbReference type="NCBIfam" id="TIGR00254">
    <property type="entry name" value="GGDEF"/>
    <property type="match status" value="1"/>
</dbReference>
<dbReference type="Proteomes" id="UP000635606">
    <property type="component" value="Unassembled WGS sequence"/>
</dbReference>
<reference evidence="3" key="1">
    <citation type="submission" date="2021-01" db="EMBL/GenBank/DDBJ databases">
        <title>Whole genome shotgun sequence of Virgisporangium ochraceum NBRC 16418.</title>
        <authorList>
            <person name="Komaki H."/>
            <person name="Tamura T."/>
        </authorList>
    </citation>
    <scope>NUCLEOTIDE SEQUENCE</scope>
    <source>
        <strain evidence="3">NBRC 16418</strain>
    </source>
</reference>
<dbReference type="InterPro" id="IPR043128">
    <property type="entry name" value="Rev_trsase/Diguanyl_cyclase"/>
</dbReference>
<dbReference type="SMART" id="SM00267">
    <property type="entry name" value="GGDEF"/>
    <property type="match status" value="1"/>
</dbReference>
<sequence length="496" mass="54101">MLPKGVFVNVRHPTAQERNPGADRQRVTARRFMGICVVAVAAYQLLPDGLWWETAGQFSVGLAAAVVVFASVRRQPRGMRWTWVCFAVGILLHASGHVAFAVSVTLTGGSGLDLWWLLLYPLVAAGALGVLRRHRRQRDLAAVVDSVIVATGTGVLCWVAVIAPAVGDESMSPGHRLVLMAYPVADILLIALVTRLLGQHDRDPAVRWITAALGFVLVCDLCWVVSGMVGIQLADSQPVYRAVQQLFLVAYCCMAVGSRYPVAGPSVQRVETQAGRGAWQGLLLTTASTLVAPLVLWGEASDGRVDHGRAIAVGCGLLFVLAAARIAVTLRELTRTADRLRDMARHDALTELPNRRAWNERFPWMLQDCLRTGATVSVALLDLDRFKEYNDTRGHQAGDDLLADTARVWRAELRAGDLLARYGGEEFVVLMVDADAGEAVRVLDRLRAVTPRGQSFSAGIATWDRYEEPHRLLHRADQALYQAKADGRDRAVVAAV</sequence>
<comment type="caution">
    <text evidence="3">The sequence shown here is derived from an EMBL/GenBank/DDBJ whole genome shotgun (WGS) entry which is preliminary data.</text>
</comment>
<name>A0A8J4A2P8_9ACTN</name>
<dbReference type="CDD" id="cd01949">
    <property type="entry name" value="GGDEF"/>
    <property type="match status" value="1"/>
</dbReference>
<dbReference type="Pfam" id="PF00990">
    <property type="entry name" value="GGDEF"/>
    <property type="match status" value="1"/>
</dbReference>
<keyword evidence="1" id="KW-1133">Transmembrane helix</keyword>
<feature type="transmembrane region" description="Helical" evidence="1">
    <location>
        <begin position="114"/>
        <end position="131"/>
    </location>
</feature>
<proteinExistence type="predicted"/>
<keyword evidence="4" id="KW-1185">Reference proteome</keyword>
<feature type="transmembrane region" description="Helical" evidence="1">
    <location>
        <begin position="278"/>
        <end position="298"/>
    </location>
</feature>
<dbReference type="GO" id="GO:0052621">
    <property type="term" value="F:diguanylate cyclase activity"/>
    <property type="evidence" value="ECO:0007669"/>
    <property type="project" value="TreeGrafter"/>
</dbReference>
<dbReference type="InterPro" id="IPR000160">
    <property type="entry name" value="GGDEF_dom"/>
</dbReference>
<dbReference type="FunFam" id="3.30.70.270:FF:000001">
    <property type="entry name" value="Diguanylate cyclase domain protein"/>
    <property type="match status" value="1"/>
</dbReference>
<dbReference type="InterPro" id="IPR050469">
    <property type="entry name" value="Diguanylate_Cyclase"/>
</dbReference>
<feature type="transmembrane region" description="Helical" evidence="1">
    <location>
        <begin position="28"/>
        <end position="46"/>
    </location>
</feature>
<accession>A0A8J4A2P8</accession>
<feature type="transmembrane region" description="Helical" evidence="1">
    <location>
        <begin position="310"/>
        <end position="330"/>
    </location>
</feature>
<evidence type="ECO:0000313" key="4">
    <source>
        <dbReference type="Proteomes" id="UP000635606"/>
    </source>
</evidence>
<dbReference type="SUPFAM" id="SSF55073">
    <property type="entry name" value="Nucleotide cyclase"/>
    <property type="match status" value="1"/>
</dbReference>
<feature type="transmembrane region" description="Helical" evidence="1">
    <location>
        <begin position="81"/>
        <end position="102"/>
    </location>
</feature>
<dbReference type="PANTHER" id="PTHR45138:SF9">
    <property type="entry name" value="DIGUANYLATE CYCLASE DGCM-RELATED"/>
    <property type="match status" value="1"/>
</dbReference>
<feature type="transmembrane region" description="Helical" evidence="1">
    <location>
        <begin position="143"/>
        <end position="165"/>
    </location>
</feature>
<evidence type="ECO:0000313" key="3">
    <source>
        <dbReference type="EMBL" id="GIJ73088.1"/>
    </source>
</evidence>
<feature type="transmembrane region" description="Helical" evidence="1">
    <location>
        <begin position="209"/>
        <end position="233"/>
    </location>
</feature>
<organism evidence="3 4">
    <name type="scientific">Virgisporangium ochraceum</name>
    <dbReference type="NCBI Taxonomy" id="65505"/>
    <lineage>
        <taxon>Bacteria</taxon>
        <taxon>Bacillati</taxon>
        <taxon>Actinomycetota</taxon>
        <taxon>Actinomycetes</taxon>
        <taxon>Micromonosporales</taxon>
        <taxon>Micromonosporaceae</taxon>
        <taxon>Virgisporangium</taxon>
    </lineage>
</organism>
<gene>
    <name evidence="3" type="ORF">Voc01_080050</name>
</gene>
<feature type="transmembrane region" description="Helical" evidence="1">
    <location>
        <begin position="52"/>
        <end position="72"/>
    </location>
</feature>
<dbReference type="AlphaFoldDB" id="A0A8J4A2P8"/>
<feature type="transmembrane region" description="Helical" evidence="1">
    <location>
        <begin position="239"/>
        <end position="257"/>
    </location>
</feature>
<evidence type="ECO:0000259" key="2">
    <source>
        <dbReference type="PROSITE" id="PS50887"/>
    </source>
</evidence>
<dbReference type="EMBL" id="BOPH01000108">
    <property type="protein sequence ID" value="GIJ73088.1"/>
    <property type="molecule type" value="Genomic_DNA"/>
</dbReference>